<name>A0A8S5SEH3_9CAUD</name>
<sequence length="102" mass="11763">METIIIFLLLGIIGMLVAYAIVSTEIYNDKVNNLEEEIYEVERELSEKSNKLRLIKNEIDNTDLAETSYLELYNSCKRIKKVIANAHASTTTKDFFQESINK</sequence>
<dbReference type="EMBL" id="BK032581">
    <property type="protein sequence ID" value="DAF49389.1"/>
    <property type="molecule type" value="Genomic_DNA"/>
</dbReference>
<proteinExistence type="predicted"/>
<evidence type="ECO:0000313" key="2">
    <source>
        <dbReference type="EMBL" id="DAF49389.1"/>
    </source>
</evidence>
<feature type="coiled-coil region" evidence="1">
    <location>
        <begin position="24"/>
        <end position="58"/>
    </location>
</feature>
<keyword evidence="1" id="KW-0175">Coiled coil</keyword>
<reference evidence="2" key="1">
    <citation type="journal article" date="2021" name="Proc. Natl. Acad. Sci. U.S.A.">
        <title>A Catalog of Tens of Thousands of Viruses from Human Metagenomes Reveals Hidden Associations with Chronic Diseases.</title>
        <authorList>
            <person name="Tisza M.J."/>
            <person name="Buck C.B."/>
        </authorList>
    </citation>
    <scope>NUCLEOTIDE SEQUENCE</scope>
    <source>
        <strain evidence="2">Ct8mY9</strain>
    </source>
</reference>
<evidence type="ECO:0000256" key="1">
    <source>
        <dbReference type="SAM" id="Coils"/>
    </source>
</evidence>
<protein>
    <submittedName>
        <fullName evidence="2">Uncharacterized protein</fullName>
    </submittedName>
</protein>
<accession>A0A8S5SEH3</accession>
<organism evidence="2">
    <name type="scientific">Myoviridae sp. ct8mY9</name>
    <dbReference type="NCBI Taxonomy" id="2827664"/>
    <lineage>
        <taxon>Viruses</taxon>
        <taxon>Duplodnaviria</taxon>
        <taxon>Heunggongvirae</taxon>
        <taxon>Uroviricota</taxon>
        <taxon>Caudoviricetes</taxon>
    </lineage>
</organism>